<dbReference type="InterPro" id="IPR008278">
    <property type="entry name" value="4-PPantetheinyl_Trfase_dom"/>
</dbReference>
<evidence type="ECO:0000313" key="3">
    <source>
        <dbReference type="EMBL" id="MEN2751163.1"/>
    </source>
</evidence>
<dbReference type="SUPFAM" id="SSF56214">
    <property type="entry name" value="4'-phosphopantetheinyl transferase"/>
    <property type="match status" value="1"/>
</dbReference>
<dbReference type="InterPro" id="IPR037143">
    <property type="entry name" value="4-PPantetheinyl_Trfase_dom_sf"/>
</dbReference>
<dbReference type="GO" id="GO:0016740">
    <property type="term" value="F:transferase activity"/>
    <property type="evidence" value="ECO:0007669"/>
    <property type="project" value="UniProtKB-KW"/>
</dbReference>
<organism evidence="3 4">
    <name type="scientific">Psychrobacter saeujeotis</name>
    <dbReference type="NCBI Taxonomy" id="3143436"/>
    <lineage>
        <taxon>Bacteria</taxon>
        <taxon>Pseudomonadati</taxon>
        <taxon>Pseudomonadota</taxon>
        <taxon>Gammaproteobacteria</taxon>
        <taxon>Moraxellales</taxon>
        <taxon>Moraxellaceae</taxon>
        <taxon>Psychrobacter</taxon>
    </lineage>
</organism>
<sequence>MHIPHLYDTQYTQLSPTTWCATAYVSAPMSLRLWNELPWLSIANTLHASSINFSTLEWQYRLPTHGSSVQKNAQRQRRQQRMGVRRLLQELLTTLEIDDTLNEAQFPYRLNSSSYYVCFSHSSTGSANNSNDNPNASVAVVISHQRMVGIDIETNQVAWHVAQRFYHPNEITLLQALPLDQRDTVVKLLWQIKESFIKINHHTLAQGLGMNYQYLISDIATNLEQDKSLATLTDNQPLPYQIVILFSYQTVIIF</sequence>
<dbReference type="EMBL" id="JBDGHN010000002">
    <property type="protein sequence ID" value="MEN2751163.1"/>
    <property type="molecule type" value="Genomic_DNA"/>
</dbReference>
<keyword evidence="1 3" id="KW-0808">Transferase</keyword>
<reference evidence="3 4" key="1">
    <citation type="submission" date="2024-05" db="EMBL/GenBank/DDBJ databases">
        <authorList>
            <person name="Kim H.-Y."/>
            <person name="Kim E."/>
            <person name="Cai Y."/>
            <person name="Yang S.-M."/>
            <person name="Lee W."/>
        </authorList>
    </citation>
    <scope>NUCLEOTIDE SEQUENCE [LARGE SCALE GENOMIC DNA]</scope>
    <source>
        <strain evidence="3 4">FBL11</strain>
    </source>
</reference>
<protein>
    <submittedName>
        <fullName evidence="3">4'-phosphopantetheinyl transferase superfamily protein</fullName>
    </submittedName>
</protein>
<accession>A0ABU9X7H4</accession>
<evidence type="ECO:0000313" key="4">
    <source>
        <dbReference type="Proteomes" id="UP001461960"/>
    </source>
</evidence>
<keyword evidence="4" id="KW-1185">Reference proteome</keyword>
<comment type="caution">
    <text evidence="3">The sequence shown here is derived from an EMBL/GenBank/DDBJ whole genome shotgun (WGS) entry which is preliminary data.</text>
</comment>
<dbReference type="Pfam" id="PF01648">
    <property type="entry name" value="ACPS"/>
    <property type="match status" value="1"/>
</dbReference>
<proteinExistence type="predicted"/>
<gene>
    <name evidence="3" type="ORF">AAIR29_05885</name>
</gene>
<name>A0ABU9X7H4_9GAMM</name>
<dbReference type="Gene3D" id="3.90.470.20">
    <property type="entry name" value="4'-phosphopantetheinyl transferase domain"/>
    <property type="match status" value="1"/>
</dbReference>
<evidence type="ECO:0000259" key="2">
    <source>
        <dbReference type="Pfam" id="PF01648"/>
    </source>
</evidence>
<dbReference type="Proteomes" id="UP001461960">
    <property type="component" value="Unassembled WGS sequence"/>
</dbReference>
<feature type="domain" description="4'-phosphopantetheinyl transferase" evidence="2">
    <location>
        <begin position="148"/>
        <end position="211"/>
    </location>
</feature>
<dbReference type="RefSeq" id="WP_299220088.1">
    <property type="nucleotide sequence ID" value="NZ_JBDGHN010000002.1"/>
</dbReference>
<evidence type="ECO:0000256" key="1">
    <source>
        <dbReference type="ARBA" id="ARBA00022679"/>
    </source>
</evidence>